<evidence type="ECO:0000256" key="26">
    <source>
        <dbReference type="ARBA" id="ARBA00093225"/>
    </source>
</evidence>
<comment type="catalytic activity">
    <reaction evidence="26">
        <text>an N(4)-{beta-D-GlcNAc-(1-&gt;2)-alpha-D-Man-(1-&gt;3)-[beta-D-Gal-(1-&gt;4)-beta-D-GlcNAc-(1-&gt;2)-alpha-D-Man-(1-&gt;6)]-beta-D-Man-(1-&gt;4)-beta-D-GlcNAc-(1-&gt;4)-beta-D-GlcNAc}-L-asparaginyl-[protein] + UDP-N-acetyl-alpha-D-glucosamine = an N(4)-{beta-D-GlcNAc-(1-&gt;2)-[beta-D-GlcNAc-(1-&gt;4)]-alpha-D-Man-(1-&gt;3)-[beta-D-Gal-(1-&gt;4)-beta-D-GlcNAc-(1-&gt;2)-alpha-D-Man-(1-&gt;6)]-beta-D-Man-(1-&gt;4)-beta-D-GlcNAc-(1-&gt;4)-beta-D-GlcNAc}-L-asparaginyl-[protein] + UDP + H(+)</text>
        <dbReference type="Rhea" id="RHEA:69627"/>
        <dbReference type="Rhea" id="RHEA-COMP:17737"/>
        <dbReference type="Rhea" id="RHEA-COMP:17738"/>
        <dbReference type="ChEBI" id="CHEBI:15378"/>
        <dbReference type="ChEBI" id="CHEBI:57705"/>
        <dbReference type="ChEBI" id="CHEBI:58223"/>
        <dbReference type="ChEBI" id="CHEBI:187878"/>
        <dbReference type="ChEBI" id="CHEBI:187879"/>
    </reaction>
    <physiologicalReaction direction="left-to-right" evidence="26">
        <dbReference type="Rhea" id="RHEA:69628"/>
    </physiologicalReaction>
</comment>
<evidence type="ECO:0000256" key="2">
    <source>
        <dbReference type="ARBA" id="ARBA00004323"/>
    </source>
</evidence>
<evidence type="ECO:0000259" key="29">
    <source>
        <dbReference type="Pfam" id="PF04666"/>
    </source>
</evidence>
<dbReference type="Ensembl" id="ENSBTAT00000120853.1">
    <property type="protein sequence ID" value="ENSBTAP00000093664.1"/>
    <property type="gene ID" value="ENSBTAG00000010388.7"/>
</dbReference>
<evidence type="ECO:0000256" key="13">
    <source>
        <dbReference type="ARBA" id="ARBA00023034"/>
    </source>
</evidence>
<evidence type="ECO:0000256" key="16">
    <source>
        <dbReference type="ARBA" id="ARBA00023180"/>
    </source>
</evidence>
<dbReference type="GeneTree" id="ENSGT00940000159177"/>
<evidence type="ECO:0000256" key="22">
    <source>
        <dbReference type="ARBA" id="ARBA00047414"/>
    </source>
</evidence>
<dbReference type="GO" id="GO:0046872">
    <property type="term" value="F:metal ion binding"/>
    <property type="evidence" value="ECO:0007669"/>
    <property type="project" value="UniProtKB-KW"/>
</dbReference>
<evidence type="ECO:0000256" key="14">
    <source>
        <dbReference type="ARBA" id="ARBA00023054"/>
    </source>
</evidence>
<comment type="catalytic activity">
    <reaction evidence="28">
        <text>an N(4)-{beta-D-GlcNAc-(1-&gt;2)-alpha-D-Man-(1-&gt;3)-[beta-D-GlcNAc-(1-&gt;2)-[beta-D-GlcNAc-(1-&gt;6)]-alpha-D-Man-(1-&gt;6)]-beta-D-Man-(1-&gt;4)-beta-D-GlcNAc-(1-&gt;4)-beta-D-GlcNAc}-L-asparaginyl-[protein] + UDP-N-acetyl-alpha-D-glucosamine = an N(4)-{beta-D-GlcNAc-(1-&gt;2)-[beta-D-GlcNAc-(1-&gt;4)]-alpha-D-Man-(1-&gt;3)-[beta-D-GlcNAc-(1-&gt;2)-[beta-D-GlcNAc-(1-&gt;6)]-alpha-D-Man-(1-&gt;6)]-beta-D-Man-(1-&gt;4)-beta-D-GlcNAc-(1-&gt;4)-beta-D-GlcNAc}-L-asparaginyl-[protein] + UDP + H(+)</text>
        <dbReference type="Rhea" id="RHEA:69619"/>
        <dbReference type="Rhea" id="RHEA-COMP:17733"/>
        <dbReference type="Rhea" id="RHEA-COMP:17734"/>
        <dbReference type="ChEBI" id="CHEBI:15378"/>
        <dbReference type="ChEBI" id="CHEBI:57705"/>
        <dbReference type="ChEBI" id="CHEBI:58223"/>
        <dbReference type="ChEBI" id="CHEBI:187874"/>
        <dbReference type="ChEBI" id="CHEBI:187875"/>
    </reaction>
    <physiologicalReaction direction="left-to-right" evidence="28">
        <dbReference type="Rhea" id="RHEA:69620"/>
    </physiologicalReaction>
</comment>
<keyword evidence="14" id="KW-0175">Coiled coil</keyword>
<evidence type="ECO:0000256" key="12">
    <source>
        <dbReference type="ARBA" id="ARBA00022989"/>
    </source>
</evidence>
<evidence type="ECO:0000256" key="1">
    <source>
        <dbReference type="ARBA" id="ARBA00001968"/>
    </source>
</evidence>
<evidence type="ECO:0000256" key="15">
    <source>
        <dbReference type="ARBA" id="ARBA00023136"/>
    </source>
</evidence>
<evidence type="ECO:0000256" key="8">
    <source>
        <dbReference type="ARBA" id="ARBA00022679"/>
    </source>
</evidence>
<dbReference type="PANTHER" id="PTHR12062:SF4">
    <property type="entry name" value="ALPHA-1,3-MANNOSYL-GLYCOPROTEIN 4-BETA-N-ACETYLGLUCOSAMINYLTRANSFERASE A"/>
    <property type="match status" value="1"/>
</dbReference>
<feature type="domain" description="MGAT4 conserved region" evidence="29">
    <location>
        <begin position="152"/>
        <end position="428"/>
    </location>
</feature>
<evidence type="ECO:0000256" key="9">
    <source>
        <dbReference type="ARBA" id="ARBA00022692"/>
    </source>
</evidence>
<evidence type="ECO:0000256" key="20">
    <source>
        <dbReference type="ARBA" id="ARBA00043139"/>
    </source>
</evidence>
<dbReference type="InterPro" id="IPR057279">
    <property type="entry name" value="MGAT4"/>
</dbReference>
<evidence type="ECO:0000256" key="17">
    <source>
        <dbReference type="ARBA" id="ARBA00038913"/>
    </source>
</evidence>
<accession>A0AAA9TC49</accession>
<evidence type="ECO:0000256" key="21">
    <source>
        <dbReference type="ARBA" id="ARBA00046033"/>
    </source>
</evidence>
<evidence type="ECO:0000313" key="31">
    <source>
        <dbReference type="Ensembl" id="ENSBTAP00000093664.1"/>
    </source>
</evidence>
<evidence type="ECO:0000256" key="18">
    <source>
        <dbReference type="ARBA" id="ARBA00039706"/>
    </source>
</evidence>
<proteinExistence type="inferred from homology"/>
<comment type="catalytic activity">
    <reaction evidence="23">
        <text>N(4)-{beta-D-GlcNAc-(1-&gt;2)-alpha-D-Man-(1-&gt;3)-[beta-D-GlcNAc-(1-&gt;2)-alpha-D-Man-(1-&gt;6)]-beta-D-Man-(1-&gt;4)-beta-D-GlcNAc-(1-&gt;4)-beta-D-GlcNAc}-L-asparaginyl-[protein] + UDP-N-acetyl-alpha-D-glucosamine = N(4)-{beta-D-GlcNAc-(1-&gt;2)-[beta-D-GlcNAc-(1-&gt;4)]-alpha-D-Man-(1-&gt;3)-[beta-D-GlcNAc-(1-&gt;2)-alpha-D-Man-(1-&gt;6)]-beta-D-Man-(1-&gt;4)-beta-D-GlcNAc-(1-&gt;4)-beta-D-GlcNAc}-L-asparaginyl-[protein] + UDP + H(+)</text>
        <dbReference type="Rhea" id="RHEA:16057"/>
        <dbReference type="Rhea" id="RHEA-COMP:13526"/>
        <dbReference type="Rhea" id="RHEA-COMP:14374"/>
        <dbReference type="ChEBI" id="CHEBI:15378"/>
        <dbReference type="ChEBI" id="CHEBI:57705"/>
        <dbReference type="ChEBI" id="CHEBI:58223"/>
        <dbReference type="ChEBI" id="CHEBI:60651"/>
        <dbReference type="ChEBI" id="CHEBI:139507"/>
        <dbReference type="EC" id="2.4.1.145"/>
    </reaction>
    <physiologicalReaction direction="left-to-right" evidence="23">
        <dbReference type="Rhea" id="RHEA:16058"/>
    </physiologicalReaction>
</comment>
<comment type="catalytic activity">
    <reaction evidence="22">
        <text>N(4)-{beta-D-GlcNAc-(1-&gt;2)-alpha-D-Man-(1-&gt;3)-[alpha-D-Man-(1-&gt;3)-{alpha-D-Man-(1-&gt;6)}-alpha-D-Man-(1-&gt;6)]-beta-D-Man-(1-&gt;4)-beta-D-GlcNAc-(1-&gt;4)-beta-D-GlcNAc}-asparaginyl-[protein] + UDP-N-acetyl-alpha-D-glucosamine = N(4)-{beta-D-GlcNAc-(1-&gt;2)-[beta-D-GlcNAc-(1-&gt;4)]-alpha-D-Man-(1-&gt;3)-[alpha-D-Man-(1-&gt;3)-{alpha-D-Man-(1-&gt;6)}-alpha-D-Man-(1-&gt;6)]-beta-D-Man-(1-&gt;4)-beta-D-GlcNAc-(1-&gt;4)-beta-D-GlcNAc}-asparaginyl-[protein] + UDP + H(+)</text>
        <dbReference type="Rhea" id="RHEA:69631"/>
        <dbReference type="Rhea" id="RHEA-COMP:17739"/>
        <dbReference type="Rhea" id="RHEA-COMP:17740"/>
        <dbReference type="ChEBI" id="CHEBI:15378"/>
        <dbReference type="ChEBI" id="CHEBI:57705"/>
        <dbReference type="ChEBI" id="CHEBI:58223"/>
        <dbReference type="ChEBI" id="CHEBI:187880"/>
        <dbReference type="ChEBI" id="CHEBI:187881"/>
    </reaction>
    <physiologicalReaction direction="left-to-right" evidence="22">
        <dbReference type="Rhea" id="RHEA:69632"/>
    </physiologicalReaction>
</comment>
<dbReference type="GO" id="GO:0000139">
    <property type="term" value="C:Golgi membrane"/>
    <property type="evidence" value="ECO:0007669"/>
    <property type="project" value="UniProtKB-SubCell"/>
</dbReference>
<protein>
    <recommendedName>
        <fullName evidence="18">Alpha-1,3-mannosyl-glycoprotein 4-beta-N-acetylglucosaminyltransferase A</fullName>
        <ecNumber evidence="17">2.4.1.145</ecNumber>
    </recommendedName>
    <alternativeName>
        <fullName evidence="19">N-glycosyl-oligosaccharide-glycoprotein N-acetylglucosaminyltransferase IVa</fullName>
    </alternativeName>
    <alternativeName>
        <fullName evidence="20">UDP-N-acetylglucosamine: alpha-1,3-D-mannoside beta-1,4-N-acetylglucosaminyltransferase IVa</fullName>
    </alternativeName>
</protein>
<dbReference type="Pfam" id="PF23524">
    <property type="entry name" value="MGAT4A_C"/>
    <property type="match status" value="1"/>
</dbReference>
<evidence type="ECO:0000256" key="28">
    <source>
        <dbReference type="ARBA" id="ARBA00093244"/>
    </source>
</evidence>
<evidence type="ECO:0000256" key="19">
    <source>
        <dbReference type="ARBA" id="ARBA00043050"/>
    </source>
</evidence>
<evidence type="ECO:0000256" key="3">
    <source>
        <dbReference type="ARBA" id="ARBA00004613"/>
    </source>
</evidence>
<keyword evidence="8" id="KW-0808">Transferase</keyword>
<reference evidence="31" key="1">
    <citation type="submission" date="2018-03" db="EMBL/GenBank/DDBJ databases">
        <title>ARS-UCD1.2.</title>
        <authorList>
            <person name="Rosen B.D."/>
            <person name="Bickhart D.M."/>
            <person name="Koren S."/>
            <person name="Schnabel R.D."/>
            <person name="Hall R."/>
            <person name="Zimin A."/>
            <person name="Dreischer C."/>
            <person name="Schultheiss S."/>
            <person name="Schroeder S.G."/>
            <person name="Elsik C.G."/>
            <person name="Couldrey C."/>
            <person name="Liu G.E."/>
            <person name="Van Tassell C.P."/>
            <person name="Phillippy A.M."/>
            <person name="Smith T.P.L."/>
            <person name="Medrano J.F."/>
        </authorList>
    </citation>
    <scope>NUCLEOTIDE SEQUENCE [LARGE SCALE GENOMIC DNA]</scope>
    <source>
        <strain evidence="31">Hereford</strain>
    </source>
</reference>
<keyword evidence="16" id="KW-0325">Glycoprotein</keyword>
<evidence type="ECO:0000256" key="27">
    <source>
        <dbReference type="ARBA" id="ARBA00093235"/>
    </source>
</evidence>
<dbReference type="InterPro" id="IPR056576">
    <property type="entry name" value="MGAT4_A/B/C_C"/>
</dbReference>
<evidence type="ECO:0000256" key="23">
    <source>
        <dbReference type="ARBA" id="ARBA00048608"/>
    </source>
</evidence>
<keyword evidence="11" id="KW-0735">Signal-anchor</keyword>
<comment type="cofactor">
    <cofactor evidence="1">
        <name>a divalent metal cation</name>
        <dbReference type="ChEBI" id="CHEBI:60240"/>
    </cofactor>
</comment>
<reference evidence="31" key="2">
    <citation type="submission" date="2025-08" db="UniProtKB">
        <authorList>
            <consortium name="Ensembl"/>
        </authorList>
    </citation>
    <scope>IDENTIFICATION</scope>
    <source>
        <strain evidence="31">Hereford</strain>
    </source>
</reference>
<keyword evidence="7" id="KW-0328">Glycosyltransferase</keyword>
<evidence type="ECO:0000256" key="10">
    <source>
        <dbReference type="ARBA" id="ARBA00022723"/>
    </source>
</evidence>
<evidence type="ECO:0000256" key="4">
    <source>
        <dbReference type="ARBA" id="ARBA00004922"/>
    </source>
</evidence>
<comment type="catalytic activity">
    <reaction evidence="24">
        <text>N(4)-{beta-D-GlcNAc-(1-&gt;2)-alpha-D-Man-(1-&gt;3)-beta-D-Man-(1-&gt;4)-beta-D-GlcNAc-(1-&gt;4)-beta-D-GlcNAc}-asparaginyl-[protein] + UDP-N-acetyl-alpha-D-glucosamine = N(4)-{beta-D-GlcNAc-(1-&gt;2)-[beta-D-GlcNAc-(1-&gt;4)]-alpha-D-Man-(1-&gt;3)-beta-D-Man-(1-&gt;4)-beta-D-GlcNAc-(1-&gt;4)-beta-D-GlcNAc}-asparaginyl-[protein] + UDP + H(+)</text>
        <dbReference type="Rhea" id="RHEA:69635"/>
        <dbReference type="Rhea" id="RHEA-COMP:17741"/>
        <dbReference type="Rhea" id="RHEA-COMP:17742"/>
        <dbReference type="ChEBI" id="CHEBI:15378"/>
        <dbReference type="ChEBI" id="CHEBI:57705"/>
        <dbReference type="ChEBI" id="CHEBI:58223"/>
        <dbReference type="ChEBI" id="CHEBI:187882"/>
        <dbReference type="ChEBI" id="CHEBI:187883"/>
    </reaction>
    <physiologicalReaction direction="left-to-right" evidence="24">
        <dbReference type="Rhea" id="RHEA:69636"/>
    </physiologicalReaction>
</comment>
<evidence type="ECO:0000259" key="30">
    <source>
        <dbReference type="Pfam" id="PF23524"/>
    </source>
</evidence>
<keyword evidence="12" id="KW-1133">Transmembrane helix</keyword>
<dbReference type="GO" id="GO:0005576">
    <property type="term" value="C:extracellular region"/>
    <property type="evidence" value="ECO:0007669"/>
    <property type="project" value="UniProtKB-SubCell"/>
</dbReference>
<sequence length="583" mass="67196">MRLRNGTVATVLAFITSFLTLSWYTTWQNGKGHPWTLVDRVRLSWGIFVPSCWCFQDAGFSDTSLECKKQKENSWHSLLEKVIAYQREFLALKERLRIAEHRISQRSSELSAIVQQFKRVEAETNRSKDPVNKFSDDTLKILKELTSKKSLQVPSIYYHLPHLLQNEGSLQPAVQIGNGRTGVSIVMGIPTVKREVKSYLIETLHSLIDNLYPEEKLDCVIVVFIGETDTDYVNGVVANLEKEFSKEISSGLVEIISPPESYYPDLTNLKETFGDSKERVRWRTKQNLDYCFLMMYAQEKGTYYIQLEDDIIVKQNYFNTIKNFALQLSSEEWMILEFSQLGFIGKMFQAPDLTLIVEFIFMFYKEKPIDWLLDHILWVKVCNPEKDAKHCDRQKANLRIRFRPSLFQHVGLHSSLTGKIQKLTDKDYMKPLLLKIHVNPPAEVSTSLKVYQGHTLEKTYMGEDFFWAITPVAGDYILFKFDKPVNVESYLFHSGNQDHPGDILLNTTVEVLPLKSEGLDISKETKDKRLEDGYFRIGKFENGVAEGMVDPSLNPISAFRLSVIQNSAVWAILNEIHIKKVTN</sequence>
<comment type="catalytic activity">
    <reaction evidence="27">
        <text>an N(4)-{beta-D-GlcNAc-(1-&gt;2)-alpha-D-Man-(1-&gt;3)-[beta-D-GlcNAc-(1-&gt;2)-alpha-D-Man-(1-&gt;6)]-beta-D-Man-(1-&gt;4)-beta-D-GlcNAc-(1-&gt;4)-[alpha-L-Fuc-(1-&gt;6)]-beta-D-GlcNAc}-L-asparaginyl-[protein] + UDP-N-acetyl-alpha-D-glucosamine = N(4)-{beta-D-GlcNAc-(1-&gt;2)-[beta-D-GlcNAc-(1-&gt;4)]-alpha-D-Man-(1-&gt;3)-[beta-D-GlcNAc-(1-&gt;2)-alpha-D-Man-(1-&gt;6)]-beta-D-Man-(1-&gt;4)-beta-D-GlcNAc-(1-&gt;4)-[alpha-L-Fuc-(1-&gt;6)]-beta-D-GlcNAc}-asparaginyl-[protein] + UDP + H(+)</text>
        <dbReference type="Rhea" id="RHEA:69623"/>
        <dbReference type="Rhea" id="RHEA-COMP:13532"/>
        <dbReference type="Rhea" id="RHEA-COMP:18198"/>
        <dbReference type="ChEBI" id="CHEBI:15378"/>
        <dbReference type="ChEBI" id="CHEBI:57705"/>
        <dbReference type="ChEBI" id="CHEBI:58223"/>
        <dbReference type="ChEBI" id="CHEBI:137207"/>
        <dbReference type="ChEBI" id="CHEBI:187877"/>
    </reaction>
    <physiologicalReaction direction="left-to-right" evidence="27">
        <dbReference type="Rhea" id="RHEA:69624"/>
    </physiologicalReaction>
</comment>
<comment type="function">
    <text evidence="21">Glycosyltransferase that catalyze the transfer of GlcNAc from UDP-GlcNAc to the GlcNAcbeta1-2Manalpha1-3 arm of the core structure of N-linked glycans through a beta1-4 linkage and participates in the production of tri- and tetra-antennary N-linked sugar chains. Involved in glucose transport by mediating SLC2A2/GLUT2 glycosylation, thereby controlling cell-surface expression of SLC2A2 in pancreatic beta cells.</text>
</comment>
<evidence type="ECO:0000256" key="7">
    <source>
        <dbReference type="ARBA" id="ARBA00022676"/>
    </source>
</evidence>
<comment type="subcellular location">
    <subcellularLocation>
        <location evidence="2">Golgi apparatus membrane</location>
        <topology evidence="2">Single-pass type II membrane protein</topology>
    </subcellularLocation>
    <subcellularLocation>
        <location evidence="3">Secreted</location>
    </subcellularLocation>
</comment>
<evidence type="ECO:0000256" key="25">
    <source>
        <dbReference type="ARBA" id="ARBA00093220"/>
    </source>
</evidence>
<evidence type="ECO:0000256" key="11">
    <source>
        <dbReference type="ARBA" id="ARBA00022968"/>
    </source>
</evidence>
<reference evidence="31" key="3">
    <citation type="submission" date="2025-09" db="UniProtKB">
        <authorList>
            <consortium name="Ensembl"/>
        </authorList>
    </citation>
    <scope>IDENTIFICATION</scope>
    <source>
        <strain evidence="31">Hereford</strain>
    </source>
</reference>
<dbReference type="PANTHER" id="PTHR12062">
    <property type="entry name" value="N-ACETYLGLUCOSAMINYLTRANSFERASE VI"/>
    <property type="match status" value="1"/>
</dbReference>
<dbReference type="EC" id="2.4.1.145" evidence="17"/>
<dbReference type="Proteomes" id="UP000009136">
    <property type="component" value="Chromosome 11"/>
</dbReference>
<name>A0AAA9TC49_BOVIN</name>
<gene>
    <name evidence="31" type="primary">MGAT4A</name>
</gene>
<comment type="pathway">
    <text evidence="4">Protein modification; protein glycosylation.</text>
</comment>
<evidence type="ECO:0000256" key="5">
    <source>
        <dbReference type="ARBA" id="ARBA00009090"/>
    </source>
</evidence>
<comment type="catalytic activity">
    <reaction evidence="25">
        <text>an N(4)-{beta-D-GlcNAc-(1-&gt;2)-alpha-D-Man-(1-&gt;3)-[alpha-D-Man-(1-&gt;6)]-beta-D-Man-(1-&gt;4)-beta-D-GlcNAc-(1-&gt;4)-beta-D-GlcNAc}-L-asparaginyl-[protein] + UDP-N-acetyl-alpha-D-glucosamine = an N(4)-{beta-D-GlcNAc-(1-&gt;2)-[beta-D-GlcNAc-(1-&gt;4)]-alpha-D-Man-(1-&gt;3)-[alpha-D-Man-(1-&gt;6)]-beta-D-Man-(1-&gt;4)-beta-D-GlcNAc-(1-&gt;4)-beta-D-GlcNAc}-L-asparaginyl-[protein] + UDP + H(+)</text>
        <dbReference type="Rhea" id="RHEA:69615"/>
        <dbReference type="Rhea" id="RHEA-COMP:14369"/>
        <dbReference type="Rhea" id="RHEA-COMP:17732"/>
        <dbReference type="ChEBI" id="CHEBI:15378"/>
        <dbReference type="ChEBI" id="CHEBI:57705"/>
        <dbReference type="ChEBI" id="CHEBI:58223"/>
        <dbReference type="ChEBI" id="CHEBI:60615"/>
        <dbReference type="ChEBI" id="CHEBI:187873"/>
    </reaction>
    <physiologicalReaction direction="left-to-right" evidence="25">
        <dbReference type="Rhea" id="RHEA:69616"/>
    </physiologicalReaction>
</comment>
<dbReference type="InterPro" id="IPR006759">
    <property type="entry name" value="Glyco_transf_54"/>
</dbReference>
<keyword evidence="10" id="KW-0479">Metal-binding</keyword>
<evidence type="ECO:0000256" key="24">
    <source>
        <dbReference type="ARBA" id="ARBA00049146"/>
    </source>
</evidence>
<dbReference type="GO" id="GO:0008454">
    <property type="term" value="F:alpha-1,3-mannosylglycoprotein 4-beta-N-acetylglucosaminyltransferase activity"/>
    <property type="evidence" value="ECO:0007669"/>
    <property type="project" value="UniProtKB-EC"/>
</dbReference>
<evidence type="ECO:0000313" key="32">
    <source>
        <dbReference type="Proteomes" id="UP000009136"/>
    </source>
</evidence>
<dbReference type="AlphaFoldDB" id="A0AAA9TC49"/>
<comment type="similarity">
    <text evidence="5">Belongs to the glycosyltransferase 54 family.</text>
</comment>
<organism evidence="31 32">
    <name type="scientific">Bos taurus</name>
    <name type="common">Bovine</name>
    <dbReference type="NCBI Taxonomy" id="9913"/>
    <lineage>
        <taxon>Eukaryota</taxon>
        <taxon>Metazoa</taxon>
        <taxon>Chordata</taxon>
        <taxon>Craniata</taxon>
        <taxon>Vertebrata</taxon>
        <taxon>Euteleostomi</taxon>
        <taxon>Mammalia</taxon>
        <taxon>Eutheria</taxon>
        <taxon>Laurasiatheria</taxon>
        <taxon>Artiodactyla</taxon>
        <taxon>Ruminantia</taxon>
        <taxon>Pecora</taxon>
        <taxon>Bovidae</taxon>
        <taxon>Bovinae</taxon>
        <taxon>Bos</taxon>
    </lineage>
</organism>
<keyword evidence="15" id="KW-0472">Membrane</keyword>
<evidence type="ECO:0000256" key="6">
    <source>
        <dbReference type="ARBA" id="ARBA00022525"/>
    </source>
</evidence>
<keyword evidence="6" id="KW-0964">Secreted</keyword>
<keyword evidence="32" id="KW-1185">Reference proteome</keyword>
<dbReference type="Pfam" id="PF04666">
    <property type="entry name" value="MGAT4_cons"/>
    <property type="match status" value="1"/>
</dbReference>
<feature type="domain" description="MGAT4 A/B/C C-terminal" evidence="30">
    <location>
        <begin position="442"/>
        <end position="575"/>
    </location>
</feature>
<keyword evidence="13" id="KW-0333">Golgi apparatus</keyword>
<keyword evidence="9" id="KW-0812">Transmembrane</keyword>